<gene>
    <name evidence="2" type="ORF">L3X39_11660</name>
</gene>
<evidence type="ECO:0008006" key="4">
    <source>
        <dbReference type="Google" id="ProtNLM"/>
    </source>
</evidence>
<sequence>MKKCVFILLVFTSLISFGQTEKVSMIDYVEVLNGNKEEALFYYQNNWEQLRKKAIAKGYIDSHQLLETVPTAETPFTFILITTYKNKRQYDNSETHFQELIEERGELKLLNSKKPPEFRKVILHNDSVLHWN</sequence>
<feature type="chain" id="PRO_5047253395" description="NIPSNAP protein" evidence="1">
    <location>
        <begin position="19"/>
        <end position="132"/>
    </location>
</feature>
<evidence type="ECO:0000313" key="3">
    <source>
        <dbReference type="Proteomes" id="UP001200022"/>
    </source>
</evidence>
<evidence type="ECO:0000256" key="1">
    <source>
        <dbReference type="SAM" id="SignalP"/>
    </source>
</evidence>
<feature type="signal peptide" evidence="1">
    <location>
        <begin position="1"/>
        <end position="18"/>
    </location>
</feature>
<organism evidence="2 3">
    <name type="scientific">Flaviramulus multivorans</name>
    <dbReference type="NCBI Taxonomy" id="1304750"/>
    <lineage>
        <taxon>Bacteria</taxon>
        <taxon>Pseudomonadati</taxon>
        <taxon>Bacteroidota</taxon>
        <taxon>Flavobacteriia</taxon>
        <taxon>Flavobacteriales</taxon>
        <taxon>Flavobacteriaceae</taxon>
        <taxon>Flaviramulus</taxon>
    </lineage>
</organism>
<keyword evidence="1" id="KW-0732">Signal</keyword>
<reference evidence="2 3" key="1">
    <citation type="submission" date="2022-01" db="EMBL/GenBank/DDBJ databases">
        <title>Draft genome sequence of Sabulilitoribacter multivorans KCTC 32326.</title>
        <authorList>
            <person name="Oh J.-S."/>
        </authorList>
    </citation>
    <scope>NUCLEOTIDE SEQUENCE [LARGE SCALE GENOMIC DNA]</scope>
    <source>
        <strain evidence="2 3">M-M16</strain>
    </source>
</reference>
<evidence type="ECO:0000313" key="2">
    <source>
        <dbReference type="EMBL" id="MCF7561293.1"/>
    </source>
</evidence>
<accession>A0ABS9IL31</accession>
<dbReference type="Proteomes" id="UP001200022">
    <property type="component" value="Unassembled WGS sequence"/>
</dbReference>
<keyword evidence="3" id="KW-1185">Reference proteome</keyword>
<dbReference type="RefSeq" id="WP_237231965.1">
    <property type="nucleotide sequence ID" value="NZ_JAKKDV010000005.1"/>
</dbReference>
<comment type="caution">
    <text evidence="2">The sequence shown here is derived from an EMBL/GenBank/DDBJ whole genome shotgun (WGS) entry which is preliminary data.</text>
</comment>
<name>A0ABS9IL31_9FLAO</name>
<dbReference type="EMBL" id="JAKKDV010000005">
    <property type="protein sequence ID" value="MCF7561293.1"/>
    <property type="molecule type" value="Genomic_DNA"/>
</dbReference>
<protein>
    <recommendedName>
        <fullName evidence="4">NIPSNAP protein</fullName>
    </recommendedName>
</protein>
<proteinExistence type="predicted"/>